<feature type="compositionally biased region" description="Basic and acidic residues" evidence="12">
    <location>
        <begin position="1"/>
        <end position="12"/>
    </location>
</feature>
<evidence type="ECO:0000256" key="11">
    <source>
        <dbReference type="ARBA" id="ARBA00077342"/>
    </source>
</evidence>
<dbReference type="GO" id="GO:0071013">
    <property type="term" value="C:catalytic step 2 spliceosome"/>
    <property type="evidence" value="ECO:0000318"/>
    <property type="project" value="GO_Central"/>
</dbReference>
<keyword evidence="5" id="KW-0378">Hydrolase</keyword>
<dbReference type="SMART" id="SM00382">
    <property type="entry name" value="AAA"/>
    <property type="match status" value="1"/>
</dbReference>
<keyword evidence="3" id="KW-0747">Spliceosome</keyword>
<evidence type="ECO:0000256" key="5">
    <source>
        <dbReference type="ARBA" id="ARBA00022801"/>
    </source>
</evidence>
<dbReference type="InterPro" id="IPR048333">
    <property type="entry name" value="HA2_WH"/>
</dbReference>
<dbReference type="Pfam" id="PF21010">
    <property type="entry name" value="HA2_C"/>
    <property type="match status" value="1"/>
</dbReference>
<keyword evidence="8" id="KW-0508">mRNA splicing</keyword>
<keyword evidence="2" id="KW-0507">mRNA processing</keyword>
<dbReference type="FunFam" id="3.40.50.300:FF:000615">
    <property type="entry name" value="pre-mRNA-splicing factor ATP-dependent RNA helicase DEAH7"/>
    <property type="match status" value="1"/>
</dbReference>
<dbReference type="FunFam" id="3.40.50.300:FF:000007">
    <property type="entry name" value="Pre-mRNA-splicing factor ATP-dependent RNA helicase"/>
    <property type="match status" value="1"/>
</dbReference>
<feature type="domain" description="Helicase ATP-binding" evidence="13">
    <location>
        <begin position="96"/>
        <end position="261"/>
    </location>
</feature>
<keyword evidence="7" id="KW-0067">ATP-binding</keyword>
<evidence type="ECO:0000256" key="10">
    <source>
        <dbReference type="ARBA" id="ARBA00061257"/>
    </source>
</evidence>
<dbReference type="EC" id="3.6.4.13" evidence="1"/>
<dbReference type="eggNOG" id="KOG0922">
    <property type="taxonomic scope" value="Eukaryota"/>
</dbReference>
<organism evidence="15 16">
    <name type="scientific">Erythranthe guttata</name>
    <name type="common">Yellow monkey flower</name>
    <name type="synonym">Mimulus guttatus</name>
    <dbReference type="NCBI Taxonomy" id="4155"/>
    <lineage>
        <taxon>Eukaryota</taxon>
        <taxon>Viridiplantae</taxon>
        <taxon>Streptophyta</taxon>
        <taxon>Embryophyta</taxon>
        <taxon>Tracheophyta</taxon>
        <taxon>Spermatophyta</taxon>
        <taxon>Magnoliopsida</taxon>
        <taxon>eudicotyledons</taxon>
        <taxon>Gunneridae</taxon>
        <taxon>Pentapetalae</taxon>
        <taxon>asterids</taxon>
        <taxon>lamiids</taxon>
        <taxon>Lamiales</taxon>
        <taxon>Phrymaceae</taxon>
        <taxon>Erythranthe</taxon>
    </lineage>
</organism>
<dbReference type="InterPro" id="IPR011545">
    <property type="entry name" value="DEAD/DEAH_box_helicase_dom"/>
</dbReference>
<dbReference type="Pfam" id="PF07717">
    <property type="entry name" value="OB_NTP_bind"/>
    <property type="match status" value="1"/>
</dbReference>
<dbReference type="PROSITE" id="PS51192">
    <property type="entry name" value="HELICASE_ATP_BIND_1"/>
    <property type="match status" value="1"/>
</dbReference>
<dbReference type="Proteomes" id="UP000030748">
    <property type="component" value="Unassembled WGS sequence"/>
</dbReference>
<evidence type="ECO:0000256" key="1">
    <source>
        <dbReference type="ARBA" id="ARBA00012552"/>
    </source>
</evidence>
<keyword evidence="6" id="KW-0347">Helicase</keyword>
<feature type="domain" description="Helicase C-terminal" evidence="14">
    <location>
        <begin position="287"/>
        <end position="467"/>
    </location>
</feature>
<evidence type="ECO:0000259" key="14">
    <source>
        <dbReference type="PROSITE" id="PS51194"/>
    </source>
</evidence>
<dbReference type="SMART" id="SM00847">
    <property type="entry name" value="HA2"/>
    <property type="match status" value="1"/>
</dbReference>
<evidence type="ECO:0000256" key="8">
    <source>
        <dbReference type="ARBA" id="ARBA00023187"/>
    </source>
</evidence>
<dbReference type="EMBL" id="KI630292">
    <property type="protein sequence ID" value="EYU42418.1"/>
    <property type="molecule type" value="Genomic_DNA"/>
</dbReference>
<dbReference type="GO" id="GO:0003724">
    <property type="term" value="F:RNA helicase activity"/>
    <property type="evidence" value="ECO:0007669"/>
    <property type="project" value="UniProtKB-EC"/>
</dbReference>
<dbReference type="Pfam" id="PF04408">
    <property type="entry name" value="WHD_HA2"/>
    <property type="match status" value="1"/>
</dbReference>
<evidence type="ECO:0000256" key="3">
    <source>
        <dbReference type="ARBA" id="ARBA00022728"/>
    </source>
</evidence>
<evidence type="ECO:0000313" key="15">
    <source>
        <dbReference type="EMBL" id="EYU42418.1"/>
    </source>
</evidence>
<dbReference type="SMART" id="SM00490">
    <property type="entry name" value="HELICc"/>
    <property type="match status" value="1"/>
</dbReference>
<evidence type="ECO:0000313" key="16">
    <source>
        <dbReference type="Proteomes" id="UP000030748"/>
    </source>
</evidence>
<accession>A0A022RRN7</accession>
<feature type="region of interest" description="Disordered" evidence="12">
    <location>
        <begin position="1"/>
        <end position="25"/>
    </location>
</feature>
<dbReference type="InterPro" id="IPR014001">
    <property type="entry name" value="Helicase_ATP-bd"/>
</dbReference>
<dbReference type="InterPro" id="IPR027417">
    <property type="entry name" value="P-loop_NTPase"/>
</dbReference>
<gene>
    <name evidence="15" type="ORF">MIMGU_mgv1a018695mg</name>
</gene>
<dbReference type="GO" id="GO:0004386">
    <property type="term" value="F:helicase activity"/>
    <property type="evidence" value="ECO:0000318"/>
    <property type="project" value="GO_Central"/>
</dbReference>
<comment type="similarity">
    <text evidence="10">Belongs to the DEAD box helicase family. DEAH subfamily. PRP2 sub-subfamily.</text>
</comment>
<evidence type="ECO:0000256" key="4">
    <source>
        <dbReference type="ARBA" id="ARBA00022741"/>
    </source>
</evidence>
<dbReference type="InterPro" id="IPR011709">
    <property type="entry name" value="DEAD-box_helicase_OB_fold"/>
</dbReference>
<evidence type="ECO:0000256" key="7">
    <source>
        <dbReference type="ARBA" id="ARBA00022840"/>
    </source>
</evidence>
<evidence type="ECO:0000256" key="9">
    <source>
        <dbReference type="ARBA" id="ARBA00047984"/>
    </source>
</evidence>
<dbReference type="GO" id="GO:0000398">
    <property type="term" value="P:mRNA splicing, via spliceosome"/>
    <property type="evidence" value="ECO:0000318"/>
    <property type="project" value="GO_Central"/>
</dbReference>
<feature type="non-terminal residue" evidence="15">
    <location>
        <position position="1"/>
    </location>
</feature>
<dbReference type="PANTHER" id="PTHR18934:SF85">
    <property type="entry name" value="ATP-DEPENDENT RNA HELICASE DHX8"/>
    <property type="match status" value="1"/>
</dbReference>
<dbReference type="Gene3D" id="1.20.120.1080">
    <property type="match status" value="1"/>
</dbReference>
<dbReference type="SMART" id="SM00487">
    <property type="entry name" value="DEXDc"/>
    <property type="match status" value="1"/>
</dbReference>
<evidence type="ECO:0000256" key="2">
    <source>
        <dbReference type="ARBA" id="ARBA00022664"/>
    </source>
</evidence>
<sequence>ERSFQKIKKPERPAPPLQSAAAKEWRIRVNPKPVKTEHEISDLAEKLKGVDLSRTTAAPELKKFRQKSKVNPPRRRPRHVEIRRSFPIYKLKNELVQAVHDNQVLVVIGETGSGKTTQLTQYLADTGKYTTDGKKIGCTQPRRVAAISVAKRVAEEFGSPLGQQVGYTIRFEDRTSPNTIIKYMTDGMLLREIFTDKELSDYSVIILDEAHERTIHTDVLFVLLKELLVRRPDLRLVVTSATLDAEKFSEYFSNCRIFRIPGRIFPVETIYVDPPDDRDYVDLSLDMVLQIHATEPEGGDILVFLTGQEDIDYACQSLHERMEEILRELHEENIYIRELIILPVYSALPNEIQSRIFEPAPPGKRKVVFATNIAEASLTIDGIFYVIDCGLAKQNVYNYKRGIDSLATARISQASAQQRKGRAGRTGPGKCFRLYTESTFLNEMGAATPEIQRINLCTTALNLKSMGINDLVAPSFDFMDPPPPEALTSAVEQLRKLGALDKNGIVTNLGKKMAEFPLDPPMSKMLIASVDLGCSDEILTITAMIQTGNIFYRPRDRQDEADKKKEKFIHPSGDHLTLLTVYELWKKAGKFSGQWCYDNFVQSQSLRTAHDARKQLASIMERLGLGVVSCGKDFTRVRKAVAVGFCLHAAKKDTLGRGYVRLVDNRSVYLHPSSSLFSRQAAMPEWVVYNELVMTTKVYMREVSAVDPKWISVLTTKSKKSKLIKNLLDK</sequence>
<protein>
    <recommendedName>
        <fullName evidence="1">RNA helicase</fullName>
        <ecNumber evidence="1">3.6.4.13</ecNumber>
    </recommendedName>
    <alternativeName>
        <fullName evidence="11">DEAH RNA helicase homolog PRP2</fullName>
    </alternativeName>
</protein>
<dbReference type="Gene3D" id="3.40.50.300">
    <property type="entry name" value="P-loop containing nucleotide triphosphate hydrolases"/>
    <property type="match status" value="2"/>
</dbReference>
<dbReference type="GO" id="GO:0003723">
    <property type="term" value="F:RNA binding"/>
    <property type="evidence" value="ECO:0000318"/>
    <property type="project" value="GO_Central"/>
</dbReference>
<dbReference type="InterPro" id="IPR007502">
    <property type="entry name" value="Helicase-assoc_dom"/>
</dbReference>
<dbReference type="PANTHER" id="PTHR18934">
    <property type="entry name" value="ATP-DEPENDENT RNA HELICASE"/>
    <property type="match status" value="1"/>
</dbReference>
<dbReference type="Pfam" id="PF00270">
    <property type="entry name" value="DEAD"/>
    <property type="match status" value="1"/>
</dbReference>
<proteinExistence type="inferred from homology"/>
<dbReference type="SUPFAM" id="SSF52540">
    <property type="entry name" value="P-loop containing nucleoside triphosphate hydrolases"/>
    <property type="match status" value="1"/>
</dbReference>
<keyword evidence="4" id="KW-0547">Nucleotide-binding</keyword>
<dbReference type="GO" id="GO:0016787">
    <property type="term" value="F:hydrolase activity"/>
    <property type="evidence" value="ECO:0007669"/>
    <property type="project" value="UniProtKB-KW"/>
</dbReference>
<dbReference type="PROSITE" id="PS00690">
    <property type="entry name" value="DEAH_ATP_HELICASE"/>
    <property type="match status" value="1"/>
</dbReference>
<name>A0A022RRN7_ERYGU</name>
<dbReference type="FunFam" id="1.20.120.1080:FF:000001">
    <property type="entry name" value="Pre-mRNA-splicing factor ATP-dependent RNA helicase"/>
    <property type="match status" value="1"/>
</dbReference>
<evidence type="ECO:0000259" key="13">
    <source>
        <dbReference type="PROSITE" id="PS51192"/>
    </source>
</evidence>
<keyword evidence="16" id="KW-1185">Reference proteome</keyword>
<dbReference type="STRING" id="4155.A0A022RRN7"/>
<dbReference type="CDD" id="cd18791">
    <property type="entry name" value="SF2_C_RHA"/>
    <property type="match status" value="1"/>
</dbReference>
<dbReference type="PROSITE" id="PS51194">
    <property type="entry name" value="HELICASE_CTER"/>
    <property type="match status" value="1"/>
</dbReference>
<dbReference type="GO" id="GO:0005524">
    <property type="term" value="F:ATP binding"/>
    <property type="evidence" value="ECO:0007669"/>
    <property type="project" value="UniProtKB-KW"/>
</dbReference>
<dbReference type="InterPro" id="IPR001650">
    <property type="entry name" value="Helicase_C-like"/>
</dbReference>
<dbReference type="Pfam" id="PF00271">
    <property type="entry name" value="Helicase_C"/>
    <property type="match status" value="1"/>
</dbReference>
<dbReference type="InterPro" id="IPR002464">
    <property type="entry name" value="DNA/RNA_helicase_DEAH_CS"/>
</dbReference>
<dbReference type="AlphaFoldDB" id="A0A022RRN7"/>
<comment type="catalytic activity">
    <reaction evidence="9">
        <text>ATP + H2O = ADP + phosphate + H(+)</text>
        <dbReference type="Rhea" id="RHEA:13065"/>
        <dbReference type="ChEBI" id="CHEBI:15377"/>
        <dbReference type="ChEBI" id="CHEBI:15378"/>
        <dbReference type="ChEBI" id="CHEBI:30616"/>
        <dbReference type="ChEBI" id="CHEBI:43474"/>
        <dbReference type="ChEBI" id="CHEBI:456216"/>
        <dbReference type="EC" id="3.6.4.13"/>
    </reaction>
</comment>
<evidence type="ECO:0000256" key="6">
    <source>
        <dbReference type="ARBA" id="ARBA00022806"/>
    </source>
</evidence>
<evidence type="ECO:0000256" key="12">
    <source>
        <dbReference type="SAM" id="MobiDB-lite"/>
    </source>
</evidence>
<dbReference type="InterPro" id="IPR003593">
    <property type="entry name" value="AAA+_ATPase"/>
</dbReference>
<reference evidence="15 16" key="1">
    <citation type="journal article" date="2013" name="Proc. Natl. Acad. Sci. U.S.A.">
        <title>Fine-scale variation in meiotic recombination in Mimulus inferred from population shotgun sequencing.</title>
        <authorList>
            <person name="Hellsten U."/>
            <person name="Wright K.M."/>
            <person name="Jenkins J."/>
            <person name="Shu S."/>
            <person name="Yuan Y."/>
            <person name="Wessler S.R."/>
            <person name="Schmutz J."/>
            <person name="Willis J.H."/>
            <person name="Rokhsar D.S."/>
        </authorList>
    </citation>
    <scope>NUCLEOTIDE SEQUENCE [LARGE SCALE GENOMIC DNA]</scope>
    <source>
        <strain evidence="16">cv. DUN x IM62</strain>
    </source>
</reference>